<feature type="domain" description="POTRA" evidence="9">
    <location>
        <begin position="290"/>
        <end position="368"/>
    </location>
</feature>
<dbReference type="Gene3D" id="2.40.160.50">
    <property type="entry name" value="membrane protein fhac: a member of the omp85/tpsb transporter family"/>
    <property type="match status" value="1"/>
</dbReference>
<evidence type="ECO:0000313" key="10">
    <source>
        <dbReference type="EMBL" id="ATC64822.1"/>
    </source>
</evidence>
<evidence type="ECO:0000256" key="2">
    <source>
        <dbReference type="ARBA" id="ARBA00022452"/>
    </source>
</evidence>
<evidence type="ECO:0000256" key="4">
    <source>
        <dbReference type="ARBA" id="ARBA00022729"/>
    </source>
</evidence>
<dbReference type="InterPro" id="IPR010827">
    <property type="entry name" value="BamA/TamA_POTRA"/>
</dbReference>
<evidence type="ECO:0000313" key="11">
    <source>
        <dbReference type="Proteomes" id="UP000217265"/>
    </source>
</evidence>
<feature type="domain" description="POTRA" evidence="9">
    <location>
        <begin position="198"/>
        <end position="287"/>
    </location>
</feature>
<dbReference type="PANTHER" id="PTHR12815:SF47">
    <property type="entry name" value="TRANSLOCATION AND ASSEMBLY MODULE SUBUNIT TAMA"/>
    <property type="match status" value="1"/>
</dbReference>
<keyword evidence="5" id="KW-0677">Repeat</keyword>
<evidence type="ECO:0000256" key="3">
    <source>
        <dbReference type="ARBA" id="ARBA00022692"/>
    </source>
</evidence>
<dbReference type="Pfam" id="PF01103">
    <property type="entry name" value="Omp85"/>
    <property type="match status" value="1"/>
</dbReference>
<keyword evidence="11" id="KW-1185">Reference proteome</keyword>
<keyword evidence="6" id="KW-0472">Membrane</keyword>
<dbReference type="OrthoDB" id="9776356at2"/>
<dbReference type="PIRSF" id="PIRSF006076">
    <property type="entry name" value="OM_assembly_OMP85"/>
    <property type="match status" value="1"/>
</dbReference>
<dbReference type="InterPro" id="IPR023707">
    <property type="entry name" value="OM_assembly_BamA"/>
</dbReference>
<evidence type="ECO:0000259" key="9">
    <source>
        <dbReference type="PROSITE" id="PS51779"/>
    </source>
</evidence>
<evidence type="ECO:0000256" key="1">
    <source>
        <dbReference type="ARBA" id="ARBA00004370"/>
    </source>
</evidence>
<keyword evidence="7" id="KW-0998">Cell outer membrane</keyword>
<dbReference type="InterPro" id="IPR034746">
    <property type="entry name" value="POTRA"/>
</dbReference>
<evidence type="ECO:0000256" key="7">
    <source>
        <dbReference type="ARBA" id="ARBA00023237"/>
    </source>
</evidence>
<dbReference type="Gene3D" id="3.10.20.310">
    <property type="entry name" value="membrane protein fhac"/>
    <property type="match status" value="5"/>
</dbReference>
<keyword evidence="4" id="KW-0732">Signal</keyword>
<dbReference type="NCBIfam" id="TIGR03303">
    <property type="entry name" value="OM_YaeT"/>
    <property type="match status" value="1"/>
</dbReference>
<dbReference type="PROSITE" id="PS51779">
    <property type="entry name" value="POTRA"/>
    <property type="match status" value="4"/>
</dbReference>
<dbReference type="Proteomes" id="UP000217265">
    <property type="component" value="Chromosome"/>
</dbReference>
<dbReference type="GO" id="GO:0071709">
    <property type="term" value="P:membrane assembly"/>
    <property type="evidence" value="ECO:0007669"/>
    <property type="project" value="InterPro"/>
</dbReference>
<dbReference type="Pfam" id="PF07244">
    <property type="entry name" value="POTRA"/>
    <property type="match status" value="5"/>
</dbReference>
<dbReference type="KEGG" id="vbh:CMV30_13065"/>
<evidence type="ECO:0000256" key="5">
    <source>
        <dbReference type="ARBA" id="ARBA00022737"/>
    </source>
</evidence>
<protein>
    <recommendedName>
        <fullName evidence="8">Outer membrane protein assembly factor BamA</fullName>
    </recommendedName>
</protein>
<dbReference type="InterPro" id="IPR039910">
    <property type="entry name" value="D15-like"/>
</dbReference>
<proteinExistence type="predicted"/>
<accession>A0A290QLF3</accession>
<dbReference type="GO" id="GO:0009279">
    <property type="term" value="C:cell outer membrane"/>
    <property type="evidence" value="ECO:0007669"/>
    <property type="project" value="UniProtKB-UniRule"/>
</dbReference>
<dbReference type="EMBL" id="CP023344">
    <property type="protein sequence ID" value="ATC64822.1"/>
    <property type="molecule type" value="Genomic_DNA"/>
</dbReference>
<gene>
    <name evidence="10" type="primary">bamA</name>
    <name evidence="10" type="ORF">CMV30_13065</name>
</gene>
<comment type="subcellular location">
    <subcellularLocation>
        <location evidence="1">Membrane</location>
    </subcellularLocation>
</comment>
<dbReference type="InterPro" id="IPR000184">
    <property type="entry name" value="Bac_surfAg_D15"/>
</dbReference>
<evidence type="ECO:0000256" key="8">
    <source>
        <dbReference type="NCBIfam" id="TIGR03303"/>
    </source>
</evidence>
<dbReference type="PANTHER" id="PTHR12815">
    <property type="entry name" value="SORTING AND ASSEMBLY MACHINERY SAMM50 PROTEIN FAMILY MEMBER"/>
    <property type="match status" value="1"/>
</dbReference>
<dbReference type="AlphaFoldDB" id="A0A290QLF3"/>
<keyword evidence="2" id="KW-1134">Transmembrane beta strand</keyword>
<sequence length="782" mass="89304">MKTSLSSPAAGAVRFLVVFIFAVFAGLRLAAQVPGEAESRPYKVGSITVRFVGTANVNEQVVRANMQAREGSELDDTMIDRDIQSLYRTGLFEFIEVKREVLDARVINLVVEVTPKYRVLMIRFEGNERVKSRRLEKDIKTKPNASLDERQVKEDAEKIREYYQKTGYNQISVNYSIDRDRATGYGTVIFNIKEGPKVKISDIRFIGNEHVKARALRKAIETKRWWMFSWLTGSGRYKDEQFEDDLDKLRDYYREQGYLDVEVPQEKVIYDYPKPGKLLLTIQVTEGRQYRIGTVTFSGNKLYPSRLLALLAQQGSGMIFAPSKLDKDVETLEEFYGKDGYLETRVRIVRKPNIATGNIDVEYQITESEQFFVESVKIEGNTKSKSIVIIRELTLGPGEIFDLISMKRSKLRLDNTRFFDDVNITHESTNIPGRRNLKVAVKEGRTGNLQFGAGFSSLEKAVFFAELSQSNFDLFNRKGFFQGDGQKFRIRLQIGSVSSEAMLSFEEPWFLEKELALGFSIYRTSQNYDNSYYERVDTGGEIYTRKRLFELVVGRLSYNYTETKIQDIDEVAFLYGAREGKTNVSKVGFQLERDTRDKIVNTTDGGRVELNLDVAGGVLGGDYDYYRVEARTSQFFPIFRAQEQVIGVIGRFGVLDSYSDSEVPYYELFTLGGPYTLRGFEQRDVGPRQQGYVIGGKSYGMLSIEYSVDIVSPVRFAIFYDAGFVNSRSYDFNPAYYNDNFGFGLRLFVAGAPLSLDFGIPLTTDKENDKGNQFNFSFGTRF</sequence>
<keyword evidence="3" id="KW-0812">Transmembrane</keyword>
<evidence type="ECO:0000256" key="6">
    <source>
        <dbReference type="ARBA" id="ARBA00023136"/>
    </source>
</evidence>
<feature type="domain" description="POTRA" evidence="9">
    <location>
        <begin position="42"/>
        <end position="116"/>
    </location>
</feature>
<feature type="domain" description="POTRA" evidence="9">
    <location>
        <begin position="371"/>
        <end position="444"/>
    </location>
</feature>
<organism evidence="10 11">
    <name type="scientific">Nibricoccus aquaticus</name>
    <dbReference type="NCBI Taxonomy" id="2576891"/>
    <lineage>
        <taxon>Bacteria</taxon>
        <taxon>Pseudomonadati</taxon>
        <taxon>Verrucomicrobiota</taxon>
        <taxon>Opitutia</taxon>
        <taxon>Opitutales</taxon>
        <taxon>Opitutaceae</taxon>
        <taxon>Nibricoccus</taxon>
    </lineage>
</organism>
<name>A0A290QLF3_9BACT</name>
<reference evidence="10 11" key="1">
    <citation type="submission" date="2017-09" db="EMBL/GenBank/DDBJ databases">
        <title>Complete genome sequence of Verrucomicrobial strain HZ-65, isolated from freshwater.</title>
        <authorList>
            <person name="Choi A."/>
        </authorList>
    </citation>
    <scope>NUCLEOTIDE SEQUENCE [LARGE SCALE GENOMIC DNA]</scope>
    <source>
        <strain evidence="10 11">HZ-65</strain>
    </source>
</reference>